<dbReference type="Proteomes" id="UP000240649">
    <property type="component" value="Segment"/>
</dbReference>
<keyword evidence="2" id="KW-1185">Reference proteome</keyword>
<sequence>MKVEVTNYKKVSVGSAKSGDVVEVNDKHYLVLNPDESSYVNKSDFSKRTMLANLESGDMIAPINSVLCVIVKTAKVTITI</sequence>
<accession>A0A2P1CAA1</accession>
<dbReference type="RefSeq" id="YP_010672002.1">
    <property type="nucleotide sequence ID" value="NC_070974.1"/>
</dbReference>
<dbReference type="KEGG" id="vg:77948272"/>
<reference evidence="1 2" key="1">
    <citation type="submission" date="2018-01" db="EMBL/GenBank/DDBJ databases">
        <title>Draft Genome Sequence of Salmonella Enteritidis Phage SE131.</title>
        <authorList>
            <person name="Kim Y."/>
            <person name="Han B.K."/>
            <person name="Kim H."/>
            <person name="Kim D."/>
        </authorList>
    </citation>
    <scope>NUCLEOTIDE SEQUENCE [LARGE SCALE GENOMIC DNA]</scope>
</reference>
<evidence type="ECO:0000313" key="1">
    <source>
        <dbReference type="EMBL" id="AVJ48153.1"/>
    </source>
</evidence>
<evidence type="ECO:0000313" key="2">
    <source>
        <dbReference type="Proteomes" id="UP000240649"/>
    </source>
</evidence>
<dbReference type="EMBL" id="MG873442">
    <property type="protein sequence ID" value="AVJ48153.1"/>
    <property type="molecule type" value="Genomic_DNA"/>
</dbReference>
<proteinExistence type="predicted"/>
<protein>
    <submittedName>
        <fullName evidence="1">Uncharacterized protein</fullName>
    </submittedName>
</protein>
<dbReference type="GeneID" id="77948272"/>
<organism evidence="1 2">
    <name type="scientific">Salmonella phage SE131</name>
    <dbReference type="NCBI Taxonomy" id="2081631"/>
    <lineage>
        <taxon>Viruses</taxon>
        <taxon>Duplodnaviria</taxon>
        <taxon>Heunggongvirae</taxon>
        <taxon>Uroviricota</taxon>
        <taxon>Caudoviricetes</taxon>
        <taxon>Grimontviridae</taxon>
        <taxon>Moazamivirus</taxon>
        <taxon>Moazamivirus SE131</taxon>
    </lineage>
</organism>
<name>A0A2P1CAA1_9CAUD</name>